<gene>
    <name evidence="13" type="ORF">CHS0354_002374</name>
</gene>
<feature type="transmembrane region" description="Helical" evidence="9">
    <location>
        <begin position="1257"/>
        <end position="1274"/>
    </location>
</feature>
<keyword evidence="6 9" id="KW-0472">Membrane</keyword>
<keyword evidence="5" id="KW-0406">Ion transport</keyword>
<feature type="compositionally biased region" description="Polar residues" evidence="8">
    <location>
        <begin position="215"/>
        <end position="224"/>
    </location>
</feature>
<feature type="domain" description="TRPM-like" evidence="12">
    <location>
        <begin position="736"/>
        <end position="1025"/>
    </location>
</feature>
<evidence type="ECO:0000259" key="12">
    <source>
        <dbReference type="Pfam" id="PF25508"/>
    </source>
</evidence>
<keyword evidence="3 9" id="KW-0812">Transmembrane</keyword>
<dbReference type="Pfam" id="PF18139">
    <property type="entry name" value="LSDAT_euk"/>
    <property type="match status" value="1"/>
</dbReference>
<evidence type="ECO:0000256" key="4">
    <source>
        <dbReference type="ARBA" id="ARBA00022989"/>
    </source>
</evidence>
<feature type="transmembrane region" description="Helical" evidence="9">
    <location>
        <begin position="1229"/>
        <end position="1251"/>
    </location>
</feature>
<feature type="region of interest" description="Disordered" evidence="8">
    <location>
        <begin position="1530"/>
        <end position="1553"/>
    </location>
</feature>
<dbReference type="InterPro" id="IPR041491">
    <property type="entry name" value="TRPM_SLOG"/>
</dbReference>
<evidence type="ECO:0000256" key="1">
    <source>
        <dbReference type="ARBA" id="ARBA00004141"/>
    </source>
</evidence>
<feature type="transmembrane region" description="Helical" evidence="9">
    <location>
        <begin position="1160"/>
        <end position="1180"/>
    </location>
</feature>
<dbReference type="GO" id="GO:0005886">
    <property type="term" value="C:plasma membrane"/>
    <property type="evidence" value="ECO:0007669"/>
    <property type="project" value="TreeGrafter"/>
</dbReference>
<keyword evidence="4 9" id="KW-1133">Transmembrane helix</keyword>
<sequence length="1618" mass="185587">MNDDEASYYRRNFSIGSEQELDSLSAIQSVNTSQNTVDTVFAAENQYMDDYFPDRYKTGSIRPSHQGHPYQDYDQNPGQGQSHHDRSVEMSQFADSPVRRLKKKVSLQEEGDERSAPPAYHRELSDAYIDGISRTPRYNSGKYRTYDEMISNMSEGDPFHGPYQPSGKKSAVKDREKFTKRSKSNADRLLAPPAQQSGDSVTKAHKKRRKRQYGGANSNESTGTYVIDGKTKQDHTFLLEAHDLNNTSVNGTGAYTSSHSHKSSIGDEEHHGEGIRNSITTMSKPVLGKSPRINTHQLIKIHDVLSNTTSDIDKDALAKFINEKEIKQRECKSYIPKEIGDDCQCGRDKQWHGIKESNSGSKRIWHMKNHSKELPCDSFGEIKFEGFGNETANSPYIRVDPETDLESLWTIMTKYWKLPIPKLLISVTGGAKRFNLSPKHQLIFKRGLMNAATTTGAWIITGGMGAGVMKFVGEAVRDHIVTKGISDKNIVALGIATWGCVANRDNLDGEGVQGLWPATYSSEDMGETKEREVPLDHNHTHFILVDDGSINKYGVEIEIGARLEKFISKKIDTGVAETQSVDLPVVKIVVEGGVNTMKTVWKSVSEDIPVLALEGSGRAADFIAFGYHLSKFKDDEEKSKFSSEFDDKLKEKAGNVFEWKAKDSNKEEQIGECVRQLKDILANKRKMINVFNLNEADTKDIDRAILYALLKANKSNASAQLALALAWNRPDIARNEIFTSSNREQWKNIPLYDAMFTALVQDRVDFVHLFLDCGVSFSKFLSIDTLWNLYACSLLDHSDSSSQLIAQLMMYLRQTWTAYFCCRQPEKFGTEQDLLNFVGKIIVHLLGDESMNLYNDITFIVNCKKPEQNWLPGNHRDYAEGNQKQLLSHHSSVGPGKMNKRKRYIYDFEHPEKDLFIWAILFNRREMAKMLWKMSRNHIAGALLACALLKNLAIKADDDEEQELSVSLQEHSLMYEDLATAVLGECYRKDKQLAHQLVVRQVKMYGRTTLFTLADANELMKFMGHTCCQTKLNLIWKGRMAQYTQTWKILLSIIVPCMIPLIKFTSNQAPLDQSNFDALMEGEEEEEQPKEEVAKNQVKPKNDAVKNHDQDAEMFARSKTRRQKHGKKRLYNVTMFSDPSTNTIGLFSAIYYFYTAPITVFIVYNISYLVFLAIFTYFVLTELDPDKPSVLEYITWGWTVTMLIEEFRQVVARDQRSIMFKIRSWFSGIWNRFDLVMYMLFLASVIARYALSDDRFVWARITYSITLSMYYLRFMQVFFVEKRIGPKVIMIKNMIVDLMFFVLIFVIFLLSFGVAYQANLYPNSEPSWYLLKSVVYMPYWQLYGELNLDIMEGKHPDGCDDNETIWRAAGGNGRCPATNALVPLLGAIYVILTNILLINLLIAMFSYTFQQVQEQSENVWRFYRFSLVYEYYDRPFLCPPLIIFNHLYRLLRYVCHKCGCVQSKPKNEFKLELTDKDNDRLTLFEKSALEEYLSSSQRLELETVDRKVTTTYERLERVIEDLDNIKESVRLQENSSQSMDVSDAVPPQSSSHMVKTKVNDYSGEEMQIYMDELGNQVAQNSYHINQMMQMLQQILRNQERNNRTPYLEISEINPSADA</sequence>
<dbReference type="GO" id="GO:0099604">
    <property type="term" value="F:ligand-gated calcium channel activity"/>
    <property type="evidence" value="ECO:0007669"/>
    <property type="project" value="TreeGrafter"/>
</dbReference>
<feature type="region of interest" description="Disordered" evidence="8">
    <location>
        <begin position="1081"/>
        <end position="1106"/>
    </location>
</feature>
<evidence type="ECO:0008006" key="15">
    <source>
        <dbReference type="Google" id="ProtNLM"/>
    </source>
</evidence>
<proteinExistence type="predicted"/>
<comment type="caution">
    <text evidence="13">The sequence shown here is derived from an EMBL/GenBank/DDBJ whole genome shotgun (WGS) entry which is preliminary data.</text>
</comment>
<feature type="region of interest" description="Disordered" evidence="8">
    <location>
        <begin position="251"/>
        <end position="272"/>
    </location>
</feature>
<evidence type="ECO:0000256" key="8">
    <source>
        <dbReference type="SAM" id="MobiDB-lite"/>
    </source>
</evidence>
<feature type="compositionally biased region" description="Basic and acidic residues" evidence="8">
    <location>
        <begin position="1090"/>
        <end position="1106"/>
    </location>
</feature>
<feature type="transmembrane region" description="Helical" evidence="9">
    <location>
        <begin position="1386"/>
        <end position="1407"/>
    </location>
</feature>
<reference evidence="13" key="2">
    <citation type="journal article" date="2021" name="Genome Biol. Evol.">
        <title>Developing a high-quality reference genome for a parasitic bivalve with doubly uniparental inheritance (Bivalvia: Unionida).</title>
        <authorList>
            <person name="Smith C.H."/>
        </authorList>
    </citation>
    <scope>NUCLEOTIDE SEQUENCE</scope>
    <source>
        <strain evidence="13">CHS0354</strain>
        <tissue evidence="13">Mantle</tissue>
    </source>
</reference>
<accession>A0AAE0SP71</accession>
<keyword evidence="14" id="KW-1185">Reference proteome</keyword>
<keyword evidence="7" id="KW-0407">Ion channel</keyword>
<protein>
    <recommendedName>
        <fullName evidence="15">Transient receptor potential cation channel subfamily M member 2</fullName>
    </recommendedName>
</protein>
<feature type="domain" description="TRPM SLOG" evidence="11">
    <location>
        <begin position="395"/>
        <end position="666"/>
    </location>
</feature>
<evidence type="ECO:0000313" key="14">
    <source>
        <dbReference type="Proteomes" id="UP001195483"/>
    </source>
</evidence>
<reference evidence="13" key="1">
    <citation type="journal article" date="2021" name="Genome Biol. Evol.">
        <title>A High-Quality Reference Genome for a Parasitic Bivalve with Doubly Uniparental Inheritance (Bivalvia: Unionida).</title>
        <authorList>
            <person name="Smith C.H."/>
        </authorList>
    </citation>
    <scope>NUCLEOTIDE SEQUENCE</scope>
    <source>
        <strain evidence="13">CHS0354</strain>
    </source>
</reference>
<feature type="region of interest" description="Disordered" evidence="8">
    <location>
        <begin position="153"/>
        <end position="226"/>
    </location>
</feature>
<dbReference type="InterPro" id="IPR057366">
    <property type="entry name" value="TRPM-like"/>
</dbReference>
<dbReference type="Proteomes" id="UP001195483">
    <property type="component" value="Unassembled WGS sequence"/>
</dbReference>
<organism evidence="13 14">
    <name type="scientific">Potamilus streckersoni</name>
    <dbReference type="NCBI Taxonomy" id="2493646"/>
    <lineage>
        <taxon>Eukaryota</taxon>
        <taxon>Metazoa</taxon>
        <taxon>Spiralia</taxon>
        <taxon>Lophotrochozoa</taxon>
        <taxon>Mollusca</taxon>
        <taxon>Bivalvia</taxon>
        <taxon>Autobranchia</taxon>
        <taxon>Heteroconchia</taxon>
        <taxon>Palaeoheterodonta</taxon>
        <taxon>Unionida</taxon>
        <taxon>Unionoidea</taxon>
        <taxon>Unionidae</taxon>
        <taxon>Ambleminae</taxon>
        <taxon>Lampsilini</taxon>
        <taxon>Potamilus</taxon>
    </lineage>
</organism>
<evidence type="ECO:0000256" key="3">
    <source>
        <dbReference type="ARBA" id="ARBA00022692"/>
    </source>
</evidence>
<dbReference type="PANTHER" id="PTHR13800:SF12">
    <property type="entry name" value="TRANSIENT RECEPTOR POTENTIAL CATION CHANNEL SUBFAMILY M MEMBER-LIKE 2"/>
    <property type="match status" value="1"/>
</dbReference>
<evidence type="ECO:0000259" key="11">
    <source>
        <dbReference type="Pfam" id="PF18139"/>
    </source>
</evidence>
<dbReference type="EMBL" id="JAEAOA010000201">
    <property type="protein sequence ID" value="KAK3595120.1"/>
    <property type="molecule type" value="Genomic_DNA"/>
</dbReference>
<comment type="subcellular location">
    <subcellularLocation>
        <location evidence="1">Membrane</location>
        <topology evidence="1">Multi-pass membrane protein</topology>
    </subcellularLocation>
</comment>
<dbReference type="Pfam" id="PF00520">
    <property type="entry name" value="Ion_trans"/>
    <property type="match status" value="1"/>
</dbReference>
<feature type="compositionally biased region" description="Polar residues" evidence="8">
    <location>
        <begin position="1531"/>
        <end position="1540"/>
    </location>
</feature>
<evidence type="ECO:0000256" key="7">
    <source>
        <dbReference type="ARBA" id="ARBA00023303"/>
    </source>
</evidence>
<evidence type="ECO:0000256" key="5">
    <source>
        <dbReference type="ARBA" id="ARBA00023065"/>
    </source>
</evidence>
<reference evidence="13" key="3">
    <citation type="submission" date="2023-05" db="EMBL/GenBank/DDBJ databases">
        <authorList>
            <person name="Smith C.H."/>
        </authorList>
    </citation>
    <scope>NUCLEOTIDE SEQUENCE</scope>
    <source>
        <strain evidence="13">CHS0354</strain>
        <tissue evidence="13">Mantle</tissue>
    </source>
</reference>
<evidence type="ECO:0000256" key="9">
    <source>
        <dbReference type="SAM" id="Phobius"/>
    </source>
</evidence>
<evidence type="ECO:0000259" key="10">
    <source>
        <dbReference type="Pfam" id="PF00520"/>
    </source>
</evidence>
<dbReference type="InterPro" id="IPR050927">
    <property type="entry name" value="TRPM"/>
</dbReference>
<dbReference type="Pfam" id="PF25508">
    <property type="entry name" value="TRPM2"/>
    <property type="match status" value="1"/>
</dbReference>
<keyword evidence="2" id="KW-0813">Transport</keyword>
<name>A0AAE0SP71_9BIVA</name>
<feature type="transmembrane region" description="Helical" evidence="9">
    <location>
        <begin position="1295"/>
        <end position="1318"/>
    </location>
</feature>
<feature type="compositionally biased region" description="Basic residues" evidence="8">
    <location>
        <begin position="203"/>
        <end position="212"/>
    </location>
</feature>
<evidence type="ECO:0000256" key="2">
    <source>
        <dbReference type="ARBA" id="ARBA00022448"/>
    </source>
</evidence>
<feature type="domain" description="Ion transport" evidence="10">
    <location>
        <begin position="1157"/>
        <end position="1416"/>
    </location>
</feature>
<feature type="region of interest" description="Disordered" evidence="8">
    <location>
        <begin position="54"/>
        <end position="122"/>
    </location>
</feature>
<evidence type="ECO:0000313" key="13">
    <source>
        <dbReference type="EMBL" id="KAK3595120.1"/>
    </source>
</evidence>
<dbReference type="PANTHER" id="PTHR13800">
    <property type="entry name" value="TRANSIENT RECEPTOR POTENTIAL CATION CHANNEL, SUBFAMILY M, MEMBER 6"/>
    <property type="match status" value="1"/>
</dbReference>
<evidence type="ECO:0000256" key="6">
    <source>
        <dbReference type="ARBA" id="ARBA00023136"/>
    </source>
</evidence>
<dbReference type="InterPro" id="IPR005821">
    <property type="entry name" value="Ion_trans_dom"/>
</dbReference>